<feature type="compositionally biased region" description="Low complexity" evidence="1">
    <location>
        <begin position="285"/>
        <end position="306"/>
    </location>
</feature>
<sequence>MSSDAQQRPTPATASPYICLSTPYDFLYQVAGRPHAFAAISEQSVYSRATEQLRFATPSPITSSAAVEGGATTSLLPHVCLAPHPPQLLPTIASLEAAVAEQERRTPAAPQRDPAAAPRDGLVPSGCSLAHRTYAHCFEDRRHGDTRGRTAATTPAAAAAATTAASPVAALAGNTVPLASTTAHDASSTAPSPSSPPQRMFSSAVHLRAVAQMTLMMQASTGGSAARFALVRYRGAQLLPWTASRDAPLMSPALSHALQSPETLLVSVLPQVVTDSVVSAAAVATQPGTAAPPQVTNNSSGSSSSSAPAPTLYAFLPLGEADTAVWPMRGAKRDRDDTDGAARNTETAKDGEVLCARLPATLTAPIAERGATRYAAVPPPAFDEWTRQVEELHDGGTPATSLAVPQPSRETHFYGDEPTWLSSGVFRPVFAVSASAVLAGGGDGAVSDAEEDAAHATAVKTSAFLLLSFLVHHTWCTHVHVAVAAALAAHPPLLEAAATPTVTHIVCLPPVEEARRSPQHAWRAVLVYRLHRSSPAAASPAGASGDTSHSAGGAASESLRRDTAAQALRHGPVAWQLSVLVVNRSAELRWHVVRTGREESGSSGTLKELLHHLKTRGE</sequence>
<name>A0AAW0F6R0_9TRYP</name>
<dbReference type="AlphaFoldDB" id="A0AAW0F6R0"/>
<evidence type="ECO:0000313" key="3">
    <source>
        <dbReference type="Proteomes" id="UP001430356"/>
    </source>
</evidence>
<feature type="compositionally biased region" description="Basic and acidic residues" evidence="1">
    <location>
        <begin position="608"/>
        <end position="618"/>
    </location>
</feature>
<feature type="compositionally biased region" description="Low complexity" evidence="1">
    <location>
        <begin position="107"/>
        <end position="119"/>
    </location>
</feature>
<evidence type="ECO:0000313" key="2">
    <source>
        <dbReference type="EMBL" id="KAK7200817.1"/>
    </source>
</evidence>
<keyword evidence="3" id="KW-1185">Reference proteome</keyword>
<feature type="region of interest" description="Disordered" evidence="1">
    <location>
        <begin position="285"/>
        <end position="307"/>
    </location>
</feature>
<proteinExistence type="predicted"/>
<dbReference type="Proteomes" id="UP001430356">
    <property type="component" value="Unassembled WGS sequence"/>
</dbReference>
<accession>A0AAW0F6R0</accession>
<dbReference type="EMBL" id="JAECZO010000008">
    <property type="protein sequence ID" value="KAK7200817.1"/>
    <property type="molecule type" value="Genomic_DNA"/>
</dbReference>
<feature type="region of interest" description="Disordered" evidence="1">
    <location>
        <begin position="99"/>
        <end position="120"/>
    </location>
</feature>
<evidence type="ECO:0000256" key="1">
    <source>
        <dbReference type="SAM" id="MobiDB-lite"/>
    </source>
</evidence>
<organism evidence="2 3">
    <name type="scientific">Novymonas esmeraldas</name>
    <dbReference type="NCBI Taxonomy" id="1808958"/>
    <lineage>
        <taxon>Eukaryota</taxon>
        <taxon>Discoba</taxon>
        <taxon>Euglenozoa</taxon>
        <taxon>Kinetoplastea</taxon>
        <taxon>Metakinetoplastina</taxon>
        <taxon>Trypanosomatida</taxon>
        <taxon>Trypanosomatidae</taxon>
        <taxon>Novymonas</taxon>
    </lineage>
</organism>
<feature type="region of interest" description="Disordered" evidence="1">
    <location>
        <begin position="537"/>
        <end position="563"/>
    </location>
</feature>
<gene>
    <name evidence="2" type="ORF">NESM_000140100</name>
</gene>
<protein>
    <submittedName>
        <fullName evidence="2">Uncharacterized protein</fullName>
    </submittedName>
</protein>
<reference evidence="2 3" key="1">
    <citation type="journal article" date="2021" name="MBio">
        <title>A New Model Trypanosomatid, Novymonas esmeraldas: Genomic Perception of Its 'Candidatus Pandoraea novymonadis' Endosymbiont.</title>
        <authorList>
            <person name="Zakharova A."/>
            <person name="Saura A."/>
            <person name="Butenko A."/>
            <person name="Podesvova L."/>
            <person name="Warmusova S."/>
            <person name="Kostygov A.Y."/>
            <person name="Nenarokova A."/>
            <person name="Lukes J."/>
            <person name="Opperdoes F.R."/>
            <person name="Yurchenko V."/>
        </authorList>
    </citation>
    <scope>NUCLEOTIDE SEQUENCE [LARGE SCALE GENOMIC DNA]</scope>
    <source>
        <strain evidence="2 3">E262AT.01</strain>
    </source>
</reference>
<comment type="caution">
    <text evidence="2">The sequence shown here is derived from an EMBL/GenBank/DDBJ whole genome shotgun (WGS) entry which is preliminary data.</text>
</comment>
<feature type="region of interest" description="Disordered" evidence="1">
    <location>
        <begin position="596"/>
        <end position="618"/>
    </location>
</feature>